<name>A0A8J5L7B6_ZINOF</name>
<feature type="domain" description="Survival protein SurE-like phosphatase/nucleotidase" evidence="1">
    <location>
        <begin position="13"/>
        <end position="204"/>
    </location>
</feature>
<dbReference type="PANTHER" id="PTHR30457">
    <property type="entry name" value="5'-NUCLEOTIDASE SURE"/>
    <property type="match status" value="1"/>
</dbReference>
<dbReference type="Proteomes" id="UP000734854">
    <property type="component" value="Unassembled WGS sequence"/>
</dbReference>
<evidence type="ECO:0000313" key="2">
    <source>
        <dbReference type="EMBL" id="KAG6515805.1"/>
    </source>
</evidence>
<dbReference type="NCBIfam" id="TIGR00087">
    <property type="entry name" value="surE"/>
    <property type="match status" value="1"/>
</dbReference>
<keyword evidence="3" id="KW-1185">Reference proteome</keyword>
<dbReference type="GO" id="GO:0008252">
    <property type="term" value="F:nucleotidase activity"/>
    <property type="evidence" value="ECO:0007669"/>
    <property type="project" value="InterPro"/>
</dbReference>
<dbReference type="InterPro" id="IPR030048">
    <property type="entry name" value="SurE"/>
</dbReference>
<proteinExistence type="inferred from homology"/>
<dbReference type="AlphaFoldDB" id="A0A8J5L7B6"/>
<dbReference type="InterPro" id="IPR002828">
    <property type="entry name" value="SurE-like_Pase/nucleotidase"/>
</dbReference>
<accession>A0A8J5L7B6</accession>
<dbReference type="HAMAP" id="MF_00060">
    <property type="entry name" value="SurE"/>
    <property type="match status" value="1"/>
</dbReference>
<comment type="caution">
    <text evidence="2">The sequence shown here is derived from an EMBL/GenBank/DDBJ whole genome shotgun (WGS) entry which is preliminary data.</text>
</comment>
<dbReference type="PANTHER" id="PTHR30457:SF0">
    <property type="entry name" value="PHOSPHATASE, PUTATIVE (AFU_ORTHOLOGUE AFUA_4G01070)-RELATED"/>
    <property type="match status" value="1"/>
</dbReference>
<evidence type="ECO:0000259" key="1">
    <source>
        <dbReference type="Pfam" id="PF01975"/>
    </source>
</evidence>
<dbReference type="Pfam" id="PF01975">
    <property type="entry name" value="SurE"/>
    <property type="match status" value="1"/>
</dbReference>
<gene>
    <name evidence="2" type="ORF">ZIOFF_026235</name>
</gene>
<dbReference type="GO" id="GO:0005829">
    <property type="term" value="C:cytosol"/>
    <property type="evidence" value="ECO:0007669"/>
    <property type="project" value="TreeGrafter"/>
</dbReference>
<organism evidence="2 3">
    <name type="scientific">Zingiber officinale</name>
    <name type="common">Ginger</name>
    <name type="synonym">Amomum zingiber</name>
    <dbReference type="NCBI Taxonomy" id="94328"/>
    <lineage>
        <taxon>Eukaryota</taxon>
        <taxon>Viridiplantae</taxon>
        <taxon>Streptophyta</taxon>
        <taxon>Embryophyta</taxon>
        <taxon>Tracheophyta</taxon>
        <taxon>Spermatophyta</taxon>
        <taxon>Magnoliopsida</taxon>
        <taxon>Liliopsida</taxon>
        <taxon>Zingiberales</taxon>
        <taxon>Zingiberaceae</taxon>
        <taxon>Zingiber</taxon>
    </lineage>
</organism>
<reference evidence="2 3" key="1">
    <citation type="submission" date="2020-08" db="EMBL/GenBank/DDBJ databases">
        <title>Plant Genome Project.</title>
        <authorList>
            <person name="Zhang R.-G."/>
        </authorList>
    </citation>
    <scope>NUCLEOTIDE SEQUENCE [LARGE SCALE GENOMIC DNA]</scope>
    <source>
        <tissue evidence="2">Rhizome</tissue>
    </source>
</reference>
<dbReference type="EMBL" id="JACMSC010000007">
    <property type="protein sequence ID" value="KAG6515805.1"/>
    <property type="molecule type" value="Genomic_DNA"/>
</dbReference>
<sequence length="312" mass="33819">MDGGAIVASRPAVMVTNDDGIDAPGLRFLVDLLVASDRYRVFVCAPDSDNSGVSHSITWLRPLSARRAEITGATAFAVSGTPADCASLGISGKLFDGMIPDLVISGINIGSNCGYHTVYSGTVAGAREAFLYGVPSVAISYDWKAGKSNANDLKLAADACLPLINAILNEIKAKTYPEDSFLNVDVPSDAVNHKGFKITKQGKYMARIGWERTHSHRPALETYQTSNMDVDSVSGYANNIPSHVENELLFKRVINRNNVVREEEEDVDHRVLQEGYITVTPITALSHTVSEDVSFFKEWLTHLAEHSSSSSL</sequence>
<dbReference type="OrthoDB" id="202825at2759"/>
<evidence type="ECO:0000313" key="3">
    <source>
        <dbReference type="Proteomes" id="UP000734854"/>
    </source>
</evidence>
<protein>
    <recommendedName>
        <fullName evidence="1">Survival protein SurE-like phosphatase/nucleotidase domain-containing protein</fullName>
    </recommendedName>
</protein>